<accession>J3KYB1</accession>
<evidence type="ECO:0000313" key="1">
    <source>
        <dbReference type="EnsemblPlants" id="OB01G19670.1"/>
    </source>
</evidence>
<name>J3KYB1_ORYBR</name>
<sequence length="153" mass="16466">MNPRSTLMCGLHTSDALCPRSMLLRGLHAGVPLRPNGCFATPMPVRYKKLFCSPGGHGNISDTAGSHNGGDARGGSSCSVFTRALPVARAKKIYQSNPHVTGFSNTIKTTRINGKKSDQDKIYTRCSPAISSDLFLDLGEQHKELVKEMGFDG</sequence>
<dbReference type="HOGENOM" id="CLU_1716039_0_0_1"/>
<proteinExistence type="predicted"/>
<evidence type="ECO:0000313" key="2">
    <source>
        <dbReference type="Proteomes" id="UP000006038"/>
    </source>
</evidence>
<reference evidence="1" key="1">
    <citation type="journal article" date="2013" name="Nat. Commun.">
        <title>Whole-genome sequencing of Oryza brachyantha reveals mechanisms underlying Oryza genome evolution.</title>
        <authorList>
            <person name="Chen J."/>
            <person name="Huang Q."/>
            <person name="Gao D."/>
            <person name="Wang J."/>
            <person name="Lang Y."/>
            <person name="Liu T."/>
            <person name="Li B."/>
            <person name="Bai Z."/>
            <person name="Luis Goicoechea J."/>
            <person name="Liang C."/>
            <person name="Chen C."/>
            <person name="Zhang W."/>
            <person name="Sun S."/>
            <person name="Liao Y."/>
            <person name="Zhang X."/>
            <person name="Yang L."/>
            <person name="Song C."/>
            <person name="Wang M."/>
            <person name="Shi J."/>
            <person name="Liu G."/>
            <person name="Liu J."/>
            <person name="Zhou H."/>
            <person name="Zhou W."/>
            <person name="Yu Q."/>
            <person name="An N."/>
            <person name="Chen Y."/>
            <person name="Cai Q."/>
            <person name="Wang B."/>
            <person name="Liu B."/>
            <person name="Min J."/>
            <person name="Huang Y."/>
            <person name="Wu H."/>
            <person name="Li Z."/>
            <person name="Zhang Y."/>
            <person name="Yin Y."/>
            <person name="Song W."/>
            <person name="Jiang J."/>
            <person name="Jackson S.A."/>
            <person name="Wing R.A."/>
            <person name="Wang J."/>
            <person name="Chen M."/>
        </authorList>
    </citation>
    <scope>NUCLEOTIDE SEQUENCE [LARGE SCALE GENOMIC DNA]</scope>
    <source>
        <strain evidence="1">cv. IRGC 101232</strain>
    </source>
</reference>
<keyword evidence="2" id="KW-1185">Reference proteome</keyword>
<protein>
    <submittedName>
        <fullName evidence="1">Uncharacterized protein</fullName>
    </submittedName>
</protein>
<dbReference type="AlphaFoldDB" id="J3KYB1"/>
<reference evidence="1" key="2">
    <citation type="submission" date="2013-04" db="UniProtKB">
        <authorList>
            <consortium name="EnsemblPlants"/>
        </authorList>
    </citation>
    <scope>IDENTIFICATION</scope>
</reference>
<dbReference type="EnsemblPlants" id="OB01G19670.1">
    <property type="protein sequence ID" value="OB01G19670.1"/>
    <property type="gene ID" value="OB01G19670"/>
</dbReference>
<organism evidence="1">
    <name type="scientific">Oryza brachyantha</name>
    <name type="common">malo sina</name>
    <dbReference type="NCBI Taxonomy" id="4533"/>
    <lineage>
        <taxon>Eukaryota</taxon>
        <taxon>Viridiplantae</taxon>
        <taxon>Streptophyta</taxon>
        <taxon>Embryophyta</taxon>
        <taxon>Tracheophyta</taxon>
        <taxon>Spermatophyta</taxon>
        <taxon>Magnoliopsida</taxon>
        <taxon>Liliopsida</taxon>
        <taxon>Poales</taxon>
        <taxon>Poaceae</taxon>
        <taxon>BOP clade</taxon>
        <taxon>Oryzoideae</taxon>
        <taxon>Oryzeae</taxon>
        <taxon>Oryzinae</taxon>
        <taxon>Oryza</taxon>
    </lineage>
</organism>
<dbReference type="Proteomes" id="UP000006038">
    <property type="component" value="Chromosome 1"/>
</dbReference>
<dbReference type="Gramene" id="OB01G19670.1">
    <property type="protein sequence ID" value="OB01G19670.1"/>
    <property type="gene ID" value="OB01G19670"/>
</dbReference>